<feature type="coiled-coil region" evidence="1">
    <location>
        <begin position="263"/>
        <end position="293"/>
    </location>
</feature>
<feature type="coiled-coil region" evidence="1">
    <location>
        <begin position="121"/>
        <end position="183"/>
    </location>
</feature>
<evidence type="ECO:0000256" key="2">
    <source>
        <dbReference type="SAM" id="MobiDB-lite"/>
    </source>
</evidence>
<evidence type="ECO:0000256" key="1">
    <source>
        <dbReference type="SAM" id="Coils"/>
    </source>
</evidence>
<dbReference type="EMBL" id="HBJA01119813">
    <property type="protein sequence ID" value="CAE0829933.1"/>
    <property type="molecule type" value="Transcribed_RNA"/>
</dbReference>
<gene>
    <name evidence="3" type="ORF">EGYM00163_LOCUS41211</name>
</gene>
<reference evidence="3" key="1">
    <citation type="submission" date="2021-01" db="EMBL/GenBank/DDBJ databases">
        <authorList>
            <person name="Corre E."/>
            <person name="Pelletier E."/>
            <person name="Niang G."/>
            <person name="Scheremetjew M."/>
            <person name="Finn R."/>
            <person name="Kale V."/>
            <person name="Holt S."/>
            <person name="Cochrane G."/>
            <person name="Meng A."/>
            <person name="Brown T."/>
            <person name="Cohen L."/>
        </authorList>
    </citation>
    <scope>NUCLEOTIDE SEQUENCE</scope>
    <source>
        <strain evidence="3">CCMP1594</strain>
    </source>
</reference>
<evidence type="ECO:0000313" key="3">
    <source>
        <dbReference type="EMBL" id="CAE0829933.1"/>
    </source>
</evidence>
<feature type="compositionally biased region" description="Low complexity" evidence="2">
    <location>
        <begin position="439"/>
        <end position="451"/>
    </location>
</feature>
<name>A0A7S4G9T4_9EUGL</name>
<organism evidence="3">
    <name type="scientific">Eutreptiella gymnastica</name>
    <dbReference type="NCBI Taxonomy" id="73025"/>
    <lineage>
        <taxon>Eukaryota</taxon>
        <taxon>Discoba</taxon>
        <taxon>Euglenozoa</taxon>
        <taxon>Euglenida</taxon>
        <taxon>Spirocuta</taxon>
        <taxon>Euglenophyceae</taxon>
        <taxon>Eutreptiales</taxon>
        <taxon>Eutreptiaceae</taxon>
        <taxon>Eutreptiella</taxon>
    </lineage>
</organism>
<protein>
    <submittedName>
        <fullName evidence="3">Uncharacterized protein</fullName>
    </submittedName>
</protein>
<keyword evidence="1" id="KW-0175">Coiled coil</keyword>
<feature type="region of interest" description="Disordered" evidence="2">
    <location>
        <begin position="57"/>
        <end position="83"/>
    </location>
</feature>
<accession>A0A7S4G9T4</accession>
<proteinExistence type="predicted"/>
<feature type="region of interest" description="Disordered" evidence="2">
    <location>
        <begin position="312"/>
        <end position="464"/>
    </location>
</feature>
<dbReference type="AlphaFoldDB" id="A0A7S4G9T4"/>
<sequence length="464" mass="50681">MAVKVDARVKEEYDPLKYIAVLRERLAKCGRTMASMVRFLKEKHFWNEYKSLYGEPTIPDFEKGEEEPEPPLSPTSPLSGDLARTLSASSLPTVRDLMEEEAEDPHCQLPATVKAVQKEWRKEEVEHRKAAERELEVLRLRQIAEMKEAKKAGKSEAVLANLRKSHEDELEMMKEGNQLMRAEILRQQHKEQAQALLSSALSTMAADHGDMGRVGEMVAHLQETCESKDEILIRLFDLICLREAEVHDLEANLSAIANAIDPASALQKQNVRLKEELSRKDHQLDNLKELLRQSGGVYNAASADCFGIDGESCSPRRASRPGSVPIGAGSPKMGALSPNAFPVHGAHGSPKRMSSEFGAASPSHTATLVSRDSAASPERVSLARVPSDPHHFDSGASSPKVVSRDHSHLSPEVGGSSPPKRVSPNRAEPDFPGRRGPGVHHAQGAGALGAHSPRALNGFPQHSA</sequence>